<organism evidence="4 5">
    <name type="scientific">Aromia moschata</name>
    <dbReference type="NCBI Taxonomy" id="1265417"/>
    <lineage>
        <taxon>Eukaryota</taxon>
        <taxon>Metazoa</taxon>
        <taxon>Ecdysozoa</taxon>
        <taxon>Arthropoda</taxon>
        <taxon>Hexapoda</taxon>
        <taxon>Insecta</taxon>
        <taxon>Pterygota</taxon>
        <taxon>Neoptera</taxon>
        <taxon>Endopterygota</taxon>
        <taxon>Coleoptera</taxon>
        <taxon>Polyphaga</taxon>
        <taxon>Cucujiformia</taxon>
        <taxon>Chrysomeloidea</taxon>
        <taxon>Cerambycidae</taxon>
        <taxon>Cerambycinae</taxon>
        <taxon>Callichromatini</taxon>
        <taxon>Aromia</taxon>
    </lineage>
</organism>
<protein>
    <submittedName>
        <fullName evidence="4">Uncharacterized protein</fullName>
    </submittedName>
</protein>
<evidence type="ECO:0000256" key="1">
    <source>
        <dbReference type="SAM" id="Coils"/>
    </source>
</evidence>
<accession>A0AAV8Y2X0</accession>
<evidence type="ECO:0000313" key="5">
    <source>
        <dbReference type="Proteomes" id="UP001162162"/>
    </source>
</evidence>
<keyword evidence="5" id="KW-1185">Reference proteome</keyword>
<keyword evidence="3" id="KW-0732">Signal</keyword>
<evidence type="ECO:0000256" key="3">
    <source>
        <dbReference type="SAM" id="SignalP"/>
    </source>
</evidence>
<dbReference type="Proteomes" id="UP001162162">
    <property type="component" value="Unassembled WGS sequence"/>
</dbReference>
<name>A0AAV8Y2X0_9CUCU</name>
<comment type="caution">
    <text evidence="4">The sequence shown here is derived from an EMBL/GenBank/DDBJ whole genome shotgun (WGS) entry which is preliminary data.</text>
</comment>
<keyword evidence="2" id="KW-1133">Transmembrane helix</keyword>
<evidence type="ECO:0000313" key="4">
    <source>
        <dbReference type="EMBL" id="KAJ8945073.1"/>
    </source>
</evidence>
<dbReference type="Pfam" id="PF12259">
    <property type="entry name" value="Baculo_F"/>
    <property type="match status" value="2"/>
</dbReference>
<keyword evidence="2" id="KW-0812">Transmembrane</keyword>
<sequence>MIIFQLLFCIIFLASGRDCQDYKVTPITTSSGLYYEKIGEVLLSNSNWQFVTSVDYNGYLLFYEYLVVQANKIQEFCQKVFLKECDSRYDTIRSNLLRIQERDESMANFLGITKKARSKRGFFSSIGNFFSKVGRGLVGAIGTIFGGGTTQVDLSGYNRQIGELRSGQRELQNELNQQRTLFLLDSERKNFQIEWLKKAQGDIENKVVDLEKTFQNDSEKKEKEIKDLKVMLNETQEKLKMQEEIQKKLVGQVDAIEKKLLKVDEDIKSINEKVANNTKKIDLIELKLKLNTISIDFGFLMNQFESEQKTLYDVIKNAHKGDLDPYILTPLNLVEMLQGIQPNLPEDMKFPFYPNIENANKLYNVIKPSVYLYNSTVIFILQIPLVHSKTYNIHKVTSLPAPLGDKRFAFILPEEPFLLIDNNDQAYMLMSSTDFKDFCNEVGENRYLCRQIHQVSPAYASEECEVTLFRDPRGIPNSCNKRLMHLDKPVFLQLQQTKSWAYAVPETEILIFTCGYDKVAVQIQGAGFIEVFGDCTVRTSNFVLLSLLELSKHVDSNCSVNVNLADFIDTSLAESIKEKSTIRRQIILPFALEELYRISFSLTSERNVPGLTVGIILALFILVLGVVGYLVYKKQIDVRKFGFWLRRMRDSSLGHQSRHDRQMSNLSTSDGETEKLKVSLKLNKDDKDIQRVSIREYPSTNDPEVEYLTVRVRVKKDPKGKMLNNKINEEKDINVRKNNITKYGNLSEH</sequence>
<proteinExistence type="predicted"/>
<evidence type="ECO:0000256" key="2">
    <source>
        <dbReference type="SAM" id="Phobius"/>
    </source>
</evidence>
<reference evidence="4" key="1">
    <citation type="journal article" date="2023" name="Insect Mol. Biol.">
        <title>Genome sequencing provides insights into the evolution of gene families encoding plant cell wall-degrading enzymes in longhorned beetles.</title>
        <authorList>
            <person name="Shin N.R."/>
            <person name="Okamura Y."/>
            <person name="Kirsch R."/>
            <person name="Pauchet Y."/>
        </authorList>
    </citation>
    <scope>NUCLEOTIDE SEQUENCE</scope>
    <source>
        <strain evidence="4">AMC_N1</strain>
    </source>
</reference>
<keyword evidence="1" id="KW-0175">Coiled coil</keyword>
<dbReference type="AlphaFoldDB" id="A0AAV8Y2X0"/>
<feature type="transmembrane region" description="Helical" evidence="2">
    <location>
        <begin position="611"/>
        <end position="632"/>
    </location>
</feature>
<dbReference type="InterPro" id="IPR022048">
    <property type="entry name" value="Envelope_fusion-like"/>
</dbReference>
<feature type="non-terminal residue" evidence="4">
    <location>
        <position position="749"/>
    </location>
</feature>
<feature type="signal peptide" evidence="3">
    <location>
        <begin position="1"/>
        <end position="16"/>
    </location>
</feature>
<feature type="chain" id="PRO_5043675933" evidence="3">
    <location>
        <begin position="17"/>
        <end position="749"/>
    </location>
</feature>
<dbReference type="EMBL" id="JAPWTK010000228">
    <property type="protein sequence ID" value="KAJ8945073.1"/>
    <property type="molecule type" value="Genomic_DNA"/>
</dbReference>
<feature type="coiled-coil region" evidence="1">
    <location>
        <begin position="218"/>
        <end position="273"/>
    </location>
</feature>
<gene>
    <name evidence="4" type="ORF">NQ318_005253</name>
</gene>
<keyword evidence="2" id="KW-0472">Membrane</keyword>